<organism evidence="2 3">
    <name type="scientific">Vigna mungo</name>
    <name type="common">Black gram</name>
    <name type="synonym">Phaseolus mungo</name>
    <dbReference type="NCBI Taxonomy" id="3915"/>
    <lineage>
        <taxon>Eukaryota</taxon>
        <taxon>Viridiplantae</taxon>
        <taxon>Streptophyta</taxon>
        <taxon>Embryophyta</taxon>
        <taxon>Tracheophyta</taxon>
        <taxon>Spermatophyta</taxon>
        <taxon>Magnoliopsida</taxon>
        <taxon>eudicotyledons</taxon>
        <taxon>Gunneridae</taxon>
        <taxon>Pentapetalae</taxon>
        <taxon>rosids</taxon>
        <taxon>fabids</taxon>
        <taxon>Fabales</taxon>
        <taxon>Fabaceae</taxon>
        <taxon>Papilionoideae</taxon>
        <taxon>50 kb inversion clade</taxon>
        <taxon>NPAAA clade</taxon>
        <taxon>indigoferoid/millettioid clade</taxon>
        <taxon>Phaseoleae</taxon>
        <taxon>Vigna</taxon>
    </lineage>
</organism>
<dbReference type="EMBL" id="CP144692">
    <property type="protein sequence ID" value="WVY97636.1"/>
    <property type="molecule type" value="Genomic_DNA"/>
</dbReference>
<evidence type="ECO:0000313" key="3">
    <source>
        <dbReference type="Proteomes" id="UP001374535"/>
    </source>
</evidence>
<gene>
    <name evidence="2" type="ORF">V8G54_029787</name>
</gene>
<keyword evidence="3" id="KW-1185">Reference proteome</keyword>
<keyword evidence="1" id="KW-0472">Membrane</keyword>
<accession>A0AAQ3MUX7</accession>
<name>A0AAQ3MUX7_VIGMU</name>
<dbReference type="Proteomes" id="UP001374535">
    <property type="component" value="Chromosome 9"/>
</dbReference>
<proteinExistence type="predicted"/>
<sequence length="140" mass="16142">MLKVSIAKNHSIPTFLAPAWPHKLCHTHLILSISTIIFLFFFFIRYFLLQAFIIITSGLTLKESKPKPAIATLRFKIGLRRRGSYGFQDKPTIFTMRPNSDLSHRSQGRWKGAGATTSLVQSFRLRIFISYHYQWSVVTP</sequence>
<evidence type="ECO:0000256" key="1">
    <source>
        <dbReference type="SAM" id="Phobius"/>
    </source>
</evidence>
<keyword evidence="1" id="KW-0812">Transmembrane</keyword>
<keyword evidence="1" id="KW-1133">Transmembrane helix</keyword>
<evidence type="ECO:0000313" key="2">
    <source>
        <dbReference type="EMBL" id="WVY97636.1"/>
    </source>
</evidence>
<protein>
    <submittedName>
        <fullName evidence="2">Uncharacterized protein</fullName>
    </submittedName>
</protein>
<reference evidence="2 3" key="1">
    <citation type="journal article" date="2023" name="Life. Sci Alliance">
        <title>Evolutionary insights into 3D genome organization and epigenetic landscape of Vigna mungo.</title>
        <authorList>
            <person name="Junaid A."/>
            <person name="Singh B."/>
            <person name="Bhatia S."/>
        </authorList>
    </citation>
    <scope>NUCLEOTIDE SEQUENCE [LARGE SCALE GENOMIC DNA]</scope>
    <source>
        <strain evidence="2">Urdbean</strain>
    </source>
</reference>
<feature type="transmembrane region" description="Helical" evidence="1">
    <location>
        <begin position="29"/>
        <end position="55"/>
    </location>
</feature>
<dbReference type="AlphaFoldDB" id="A0AAQ3MUX7"/>